<sequence length="120" mass="13322">MAQGKYLSSTTLIFLFLISHNFLFIVAEVVQPIVYSPKDKKTYIVYTNSSDYVKILASVLGSEEAAEQAILYTYHDVIRGFSASLTLAQAARLLDHKDVLSVKESATYHLLKGFEGPTSN</sequence>
<dbReference type="InterPro" id="IPR037045">
    <property type="entry name" value="S8pro/Inhibitor_I9_sf"/>
</dbReference>
<dbReference type="Proteomes" id="UP001371456">
    <property type="component" value="Unassembled WGS sequence"/>
</dbReference>
<dbReference type="PANTHER" id="PTHR48222">
    <property type="entry name" value="PROTEINASE INHIBITOR, PROPEPTIDE"/>
    <property type="match status" value="1"/>
</dbReference>
<evidence type="ECO:0000256" key="1">
    <source>
        <dbReference type="SAM" id="Phobius"/>
    </source>
</evidence>
<organism evidence="3 4">
    <name type="scientific">Solanum bulbocastanum</name>
    <name type="common">Wild potato</name>
    <dbReference type="NCBI Taxonomy" id="147425"/>
    <lineage>
        <taxon>Eukaryota</taxon>
        <taxon>Viridiplantae</taxon>
        <taxon>Streptophyta</taxon>
        <taxon>Embryophyta</taxon>
        <taxon>Tracheophyta</taxon>
        <taxon>Spermatophyta</taxon>
        <taxon>Magnoliopsida</taxon>
        <taxon>eudicotyledons</taxon>
        <taxon>Gunneridae</taxon>
        <taxon>Pentapetalae</taxon>
        <taxon>asterids</taxon>
        <taxon>lamiids</taxon>
        <taxon>Solanales</taxon>
        <taxon>Solanaceae</taxon>
        <taxon>Solanoideae</taxon>
        <taxon>Solaneae</taxon>
        <taxon>Solanum</taxon>
    </lineage>
</organism>
<comment type="caution">
    <text evidence="3">The sequence shown here is derived from an EMBL/GenBank/DDBJ whole genome shotgun (WGS) entry which is preliminary data.</text>
</comment>
<dbReference type="SUPFAM" id="SSF54897">
    <property type="entry name" value="Protease propeptides/inhibitors"/>
    <property type="match status" value="1"/>
</dbReference>
<dbReference type="InterPro" id="IPR010259">
    <property type="entry name" value="S8pro/Inhibitor_I9"/>
</dbReference>
<dbReference type="Gene3D" id="3.30.70.80">
    <property type="entry name" value="Peptidase S8 propeptide/proteinase inhibitor I9"/>
    <property type="match status" value="1"/>
</dbReference>
<name>A0AAN8SU37_SOLBU</name>
<protein>
    <recommendedName>
        <fullName evidence="2">Inhibitor I9 domain-containing protein</fullName>
    </recommendedName>
</protein>
<feature type="transmembrane region" description="Helical" evidence="1">
    <location>
        <begin position="12"/>
        <end position="34"/>
    </location>
</feature>
<evidence type="ECO:0000313" key="3">
    <source>
        <dbReference type="EMBL" id="KAK6775683.1"/>
    </source>
</evidence>
<evidence type="ECO:0000259" key="2">
    <source>
        <dbReference type="Pfam" id="PF05922"/>
    </source>
</evidence>
<dbReference type="Pfam" id="PF05922">
    <property type="entry name" value="Inhibitor_I9"/>
    <property type="match status" value="1"/>
</dbReference>
<reference evidence="3 4" key="1">
    <citation type="submission" date="2024-02" db="EMBL/GenBank/DDBJ databases">
        <title>de novo genome assembly of Solanum bulbocastanum strain 11H21.</title>
        <authorList>
            <person name="Hosaka A.J."/>
        </authorList>
    </citation>
    <scope>NUCLEOTIDE SEQUENCE [LARGE SCALE GENOMIC DNA]</scope>
    <source>
        <tissue evidence="3">Young leaves</tissue>
    </source>
</reference>
<dbReference type="PANTHER" id="PTHR48222:SF3">
    <property type="entry name" value="SUBTILISIN-LIKE PROTEASE SBT4.1"/>
    <property type="match status" value="1"/>
</dbReference>
<keyword evidence="1" id="KW-1133">Transmembrane helix</keyword>
<proteinExistence type="predicted"/>
<keyword evidence="4" id="KW-1185">Reference proteome</keyword>
<keyword evidence="1" id="KW-0472">Membrane</keyword>
<keyword evidence="1" id="KW-0812">Transmembrane</keyword>
<feature type="domain" description="Inhibitor I9" evidence="2">
    <location>
        <begin position="50"/>
        <end position="110"/>
    </location>
</feature>
<accession>A0AAN8SU37</accession>
<dbReference type="AlphaFoldDB" id="A0AAN8SU37"/>
<dbReference type="EMBL" id="JBANQN010000011">
    <property type="protein sequence ID" value="KAK6775683.1"/>
    <property type="molecule type" value="Genomic_DNA"/>
</dbReference>
<gene>
    <name evidence="3" type="ORF">RDI58_026684</name>
</gene>
<evidence type="ECO:0000313" key="4">
    <source>
        <dbReference type="Proteomes" id="UP001371456"/>
    </source>
</evidence>